<organism evidence="10 11">
    <name type="scientific">Meira miltonrushii</name>
    <dbReference type="NCBI Taxonomy" id="1280837"/>
    <lineage>
        <taxon>Eukaryota</taxon>
        <taxon>Fungi</taxon>
        <taxon>Dikarya</taxon>
        <taxon>Basidiomycota</taxon>
        <taxon>Ustilaginomycotina</taxon>
        <taxon>Exobasidiomycetes</taxon>
        <taxon>Exobasidiales</taxon>
        <taxon>Brachybasidiaceae</taxon>
        <taxon>Meira</taxon>
    </lineage>
</organism>
<dbReference type="UniPathway" id="UPA00988"/>
<evidence type="ECO:0000256" key="3">
    <source>
        <dbReference type="ARBA" id="ARBA00005043"/>
    </source>
</evidence>
<dbReference type="OrthoDB" id="289162at2759"/>
<evidence type="ECO:0000256" key="6">
    <source>
        <dbReference type="ARBA" id="ARBA00022490"/>
    </source>
</evidence>
<evidence type="ECO:0000256" key="5">
    <source>
        <dbReference type="ARBA" id="ARBA00020265"/>
    </source>
</evidence>
<dbReference type="STRING" id="1280837.A0A316VHP0"/>
<feature type="compositionally biased region" description="Basic and acidic residues" evidence="9">
    <location>
        <begin position="549"/>
        <end position="562"/>
    </location>
</feature>
<dbReference type="RefSeq" id="XP_025357414.1">
    <property type="nucleotide sequence ID" value="XM_025495692.1"/>
</dbReference>
<evidence type="ECO:0000313" key="10">
    <source>
        <dbReference type="EMBL" id="PWN37112.1"/>
    </source>
</evidence>
<dbReference type="AlphaFoldDB" id="A0A316VHP0"/>
<dbReference type="PANTHER" id="PTHR12896:SF1">
    <property type="entry name" value="ELONGATOR COMPLEX PROTEIN 4"/>
    <property type="match status" value="1"/>
</dbReference>
<keyword evidence="11" id="KW-1185">Reference proteome</keyword>
<evidence type="ECO:0000256" key="9">
    <source>
        <dbReference type="SAM" id="MobiDB-lite"/>
    </source>
</evidence>
<dbReference type="InterPro" id="IPR027417">
    <property type="entry name" value="P-loop_NTPase"/>
</dbReference>
<keyword evidence="8" id="KW-0539">Nucleus</keyword>
<evidence type="ECO:0000256" key="2">
    <source>
        <dbReference type="ARBA" id="ARBA00004496"/>
    </source>
</evidence>
<keyword evidence="6" id="KW-0963">Cytoplasm</keyword>
<reference evidence="10 11" key="1">
    <citation type="journal article" date="2018" name="Mol. Biol. Evol.">
        <title>Broad Genomic Sampling Reveals a Smut Pathogenic Ancestry of the Fungal Clade Ustilaginomycotina.</title>
        <authorList>
            <person name="Kijpornyongpan T."/>
            <person name="Mondo S.J."/>
            <person name="Barry K."/>
            <person name="Sandor L."/>
            <person name="Lee J."/>
            <person name="Lipzen A."/>
            <person name="Pangilinan J."/>
            <person name="LaButti K."/>
            <person name="Hainaut M."/>
            <person name="Henrissat B."/>
            <person name="Grigoriev I.V."/>
            <person name="Spatafora J.W."/>
            <person name="Aime M.C."/>
        </authorList>
    </citation>
    <scope>NUCLEOTIDE SEQUENCE [LARGE SCALE GENOMIC DNA]</scope>
    <source>
        <strain evidence="10 11">MCA 3882</strain>
    </source>
</reference>
<dbReference type="GO" id="GO:0033588">
    <property type="term" value="C:elongator holoenzyme complex"/>
    <property type="evidence" value="ECO:0007669"/>
    <property type="project" value="InterPro"/>
</dbReference>
<dbReference type="EMBL" id="KZ819602">
    <property type="protein sequence ID" value="PWN37112.1"/>
    <property type="molecule type" value="Genomic_DNA"/>
</dbReference>
<protein>
    <recommendedName>
        <fullName evidence="5">Elongator complex protein 4</fullName>
    </recommendedName>
</protein>
<evidence type="ECO:0000313" key="11">
    <source>
        <dbReference type="Proteomes" id="UP000245771"/>
    </source>
</evidence>
<proteinExistence type="inferred from homology"/>
<dbReference type="PANTHER" id="PTHR12896">
    <property type="entry name" value="PAX6 NEIGHBOR PROTEIN PAXNEB"/>
    <property type="match status" value="1"/>
</dbReference>
<feature type="region of interest" description="Disordered" evidence="9">
    <location>
        <begin position="1"/>
        <end position="64"/>
    </location>
</feature>
<dbReference type="GO" id="GO:0008023">
    <property type="term" value="C:transcription elongation factor complex"/>
    <property type="evidence" value="ECO:0007669"/>
    <property type="project" value="TreeGrafter"/>
</dbReference>
<evidence type="ECO:0000256" key="7">
    <source>
        <dbReference type="ARBA" id="ARBA00022694"/>
    </source>
</evidence>
<comment type="subcellular location">
    <subcellularLocation>
        <location evidence="2">Cytoplasm</location>
    </subcellularLocation>
    <subcellularLocation>
        <location evidence="1">Nucleus</location>
    </subcellularLocation>
</comment>
<feature type="compositionally biased region" description="Polar residues" evidence="9">
    <location>
        <begin position="18"/>
        <end position="52"/>
    </location>
</feature>
<comment type="similarity">
    <text evidence="4">Belongs to the ELP4 family.</text>
</comment>
<dbReference type="InterPro" id="IPR008728">
    <property type="entry name" value="Elongator_complex_protein_4"/>
</dbReference>
<name>A0A316VHP0_9BASI</name>
<dbReference type="InParanoid" id="A0A316VHP0"/>
<dbReference type="GO" id="GO:0002098">
    <property type="term" value="P:tRNA wobble uridine modification"/>
    <property type="evidence" value="ECO:0007669"/>
    <property type="project" value="InterPro"/>
</dbReference>
<feature type="compositionally biased region" description="Basic and acidic residues" evidence="9">
    <location>
        <begin position="478"/>
        <end position="497"/>
    </location>
</feature>
<dbReference type="Pfam" id="PF05625">
    <property type="entry name" value="PAXNEB"/>
    <property type="match status" value="1"/>
</dbReference>
<dbReference type="GeneID" id="37017473"/>
<accession>A0A316VHP0</accession>
<evidence type="ECO:0000256" key="1">
    <source>
        <dbReference type="ARBA" id="ARBA00004123"/>
    </source>
</evidence>
<feature type="region of interest" description="Disordered" evidence="9">
    <location>
        <begin position="464"/>
        <end position="585"/>
    </location>
</feature>
<sequence length="585" mass="62920">MSSFKRRLPGNAKARAQASPTGVLNTTVDGKTDVASSSSIAGSPNADQTIPPSNDDRTKSISNALPIGLRPSPFPSIVPLFSSGLASVDDLICGHGIPSSSVLALCPAIGLTSISAESGFGAPSNNQEEVINSSKRATSSRSTIEALQQAETTLLDMLAYGIAQGLIAGHRNLVLGQNAREVVEKRVPMRISSRDSTAKEEQEEKEEDMKIAFRYAHRPKFKTTVDEPSFAEGSTPFDSISLEHRFRAPFDMSKRLPNEDIQRAEESEKEDGLCILNSTKYEEILQAIDKEIQRNSKLNLSKASAIRIHLVSLGSKAFCKAGESFDRRIVQLSRFLMQIRKRVKAATIENNTSGNSATLHIICTASISADLLHPPRTTFVTQHLLRFFDAQLLLSDFANDERLKNAYAGYGGSVCLLKGPSIAAILPPGEHRSILRGGGGEAGVENDVGWRRRKRGRGLVLETLHEDVDAGQNATADTSKDAKPTKPSHSDDIEDTARLLPRKTVPVKSAAATDHTHEADVKTGVQEGVTITSPSSRPKVGASTKPSPKKFEGLKSLRERGLRAAAAAAAASGSDSEQTEGQKKQ</sequence>
<keyword evidence="7" id="KW-0819">tRNA processing</keyword>
<evidence type="ECO:0000256" key="4">
    <source>
        <dbReference type="ARBA" id="ARBA00007573"/>
    </source>
</evidence>
<evidence type="ECO:0000256" key="8">
    <source>
        <dbReference type="ARBA" id="ARBA00023242"/>
    </source>
</evidence>
<comment type="pathway">
    <text evidence="3">tRNA modification; 5-methoxycarbonylmethyl-2-thiouridine-tRNA biosynthesis.</text>
</comment>
<dbReference type="Proteomes" id="UP000245771">
    <property type="component" value="Unassembled WGS sequence"/>
</dbReference>
<dbReference type="GO" id="GO:0005737">
    <property type="term" value="C:cytoplasm"/>
    <property type="evidence" value="ECO:0007669"/>
    <property type="project" value="UniProtKB-SubCell"/>
</dbReference>
<dbReference type="Gene3D" id="3.40.50.300">
    <property type="entry name" value="P-loop containing nucleotide triphosphate hydrolases"/>
    <property type="match status" value="1"/>
</dbReference>
<gene>
    <name evidence="10" type="ORF">FA14DRAFT_10050</name>
</gene>